<dbReference type="AlphaFoldDB" id="V4BF99"/>
<dbReference type="KEGG" id="lgi:LOTGIDRAFT_166454"/>
<evidence type="ECO:0000313" key="3">
    <source>
        <dbReference type="EMBL" id="ESO87574.1"/>
    </source>
</evidence>
<dbReference type="GO" id="GO:0015074">
    <property type="term" value="P:DNA integration"/>
    <property type="evidence" value="ECO:0007669"/>
    <property type="project" value="InterPro"/>
</dbReference>
<dbReference type="InterPro" id="IPR013762">
    <property type="entry name" value="Integrase-like_cat_sf"/>
</dbReference>
<dbReference type="OrthoDB" id="6152552at2759"/>
<dbReference type="HOGENOM" id="CLU_477594_0_0_1"/>
<feature type="region of interest" description="Disordered" evidence="2">
    <location>
        <begin position="467"/>
        <end position="498"/>
    </location>
</feature>
<dbReference type="InterPro" id="IPR011010">
    <property type="entry name" value="DNA_brk_join_enz"/>
</dbReference>
<keyword evidence="4" id="KW-1185">Reference proteome</keyword>
<dbReference type="PANTHER" id="PTHR33480">
    <property type="entry name" value="SET DOMAIN-CONTAINING PROTEIN-RELATED"/>
    <property type="match status" value="1"/>
</dbReference>
<dbReference type="GO" id="GO:0003677">
    <property type="term" value="F:DNA binding"/>
    <property type="evidence" value="ECO:0007669"/>
    <property type="project" value="InterPro"/>
</dbReference>
<feature type="compositionally biased region" description="Basic and acidic residues" evidence="2">
    <location>
        <begin position="489"/>
        <end position="498"/>
    </location>
</feature>
<evidence type="ECO:0000256" key="2">
    <source>
        <dbReference type="SAM" id="MobiDB-lite"/>
    </source>
</evidence>
<dbReference type="RefSeq" id="XP_009061767.1">
    <property type="nucleotide sequence ID" value="XM_009063519.1"/>
</dbReference>
<gene>
    <name evidence="3" type="ORF">LOTGIDRAFT_166454</name>
</gene>
<proteinExistence type="predicted"/>
<reference evidence="3 4" key="1">
    <citation type="journal article" date="2013" name="Nature">
        <title>Insights into bilaterian evolution from three spiralian genomes.</title>
        <authorList>
            <person name="Simakov O."/>
            <person name="Marletaz F."/>
            <person name="Cho S.J."/>
            <person name="Edsinger-Gonzales E."/>
            <person name="Havlak P."/>
            <person name="Hellsten U."/>
            <person name="Kuo D.H."/>
            <person name="Larsson T."/>
            <person name="Lv J."/>
            <person name="Arendt D."/>
            <person name="Savage R."/>
            <person name="Osoegawa K."/>
            <person name="de Jong P."/>
            <person name="Grimwood J."/>
            <person name="Chapman J.A."/>
            <person name="Shapiro H."/>
            <person name="Aerts A."/>
            <person name="Otillar R.P."/>
            <person name="Terry A.Y."/>
            <person name="Boore J.L."/>
            <person name="Grigoriev I.V."/>
            <person name="Lindberg D.R."/>
            <person name="Seaver E.C."/>
            <person name="Weisblat D.A."/>
            <person name="Putnam N.H."/>
            <person name="Rokhsar D.S."/>
        </authorList>
    </citation>
    <scope>NUCLEOTIDE SEQUENCE [LARGE SCALE GENOMIC DNA]</scope>
</reference>
<dbReference type="Gene3D" id="1.10.443.10">
    <property type="entry name" value="Intergrase catalytic core"/>
    <property type="match status" value="1"/>
</dbReference>
<dbReference type="GO" id="GO:0006310">
    <property type="term" value="P:DNA recombination"/>
    <property type="evidence" value="ECO:0007669"/>
    <property type="project" value="UniProtKB-KW"/>
</dbReference>
<name>V4BF99_LOTGI</name>
<protein>
    <submittedName>
        <fullName evidence="3">Uncharacterized protein</fullName>
    </submittedName>
</protein>
<dbReference type="CTD" id="20240339"/>
<dbReference type="Proteomes" id="UP000030746">
    <property type="component" value="Unassembled WGS sequence"/>
</dbReference>
<evidence type="ECO:0000256" key="1">
    <source>
        <dbReference type="ARBA" id="ARBA00023172"/>
    </source>
</evidence>
<dbReference type="OMA" id="KTHKENY"/>
<accession>V4BF99</accession>
<sequence>MMILSRLLVSLKLESLGDKIDQKISDFYRVSQPARTLGRLVLEARSRRPEVKLDLDYLLKPENFDFLIQCTKYMSHKRDEPVLTLGRLIGNLIGHVIQVKIGLALRQNNDVKNREASNFQKLYESEWNFRVNAICTKKYNIKKRQNIQTIPITEDLKKLRNHIMAKMRSTGDTLSALPNIESWNCLNKLTLVRIILFNKRRRAEVTELKVDDFINRPNWKEEMNGEISLALTESDRILANRMDMMISGGKSRKNVDAYVLFPPDCMKALNILMETRSSVGIRTSNNYLFARPLSDTPLSGHTDIKDVVNECSNLKCPERITSTSLRKYAATVSQILDMTPKEIETLATHLGHDVNTHKNFYRLHSSTIELSKVSHMLLAMEGGHMNVWKGKKLEDINILDLPGEALECDDKSDDDDISCKDVPDEVMNCNDIDEVENEIEEVISCKDNQACERSKDNIESINHTDDTESIKVKKHSKRKRSEEENNIIRSKDNLESINHTDDTESIKVKKHSKRKWSEEENNIIKKKFRIQIEKNVTVTNDELLEVQKTLNNRSLAMIRSKINNMKFGKCN</sequence>
<keyword evidence="1" id="KW-0233">DNA recombination</keyword>
<dbReference type="SUPFAM" id="SSF56349">
    <property type="entry name" value="DNA breaking-rejoining enzymes"/>
    <property type="match status" value="1"/>
</dbReference>
<dbReference type="GeneID" id="20240339"/>
<organism evidence="3 4">
    <name type="scientific">Lottia gigantea</name>
    <name type="common">Giant owl limpet</name>
    <dbReference type="NCBI Taxonomy" id="225164"/>
    <lineage>
        <taxon>Eukaryota</taxon>
        <taxon>Metazoa</taxon>
        <taxon>Spiralia</taxon>
        <taxon>Lophotrochozoa</taxon>
        <taxon>Mollusca</taxon>
        <taxon>Gastropoda</taxon>
        <taxon>Patellogastropoda</taxon>
        <taxon>Lottioidea</taxon>
        <taxon>Lottiidae</taxon>
        <taxon>Lottia</taxon>
    </lineage>
</organism>
<evidence type="ECO:0000313" key="4">
    <source>
        <dbReference type="Proteomes" id="UP000030746"/>
    </source>
</evidence>
<dbReference type="EMBL" id="KB202883">
    <property type="protein sequence ID" value="ESO87574.1"/>
    <property type="molecule type" value="Genomic_DNA"/>
</dbReference>